<dbReference type="InterPro" id="IPR019850">
    <property type="entry name" value="GldD-like"/>
</dbReference>
<keyword evidence="1" id="KW-0449">Lipoprotein</keyword>
<dbReference type="RefSeq" id="WP_136822914.1">
    <property type="nucleotide sequence ID" value="NZ_BMJX01000010.1"/>
</dbReference>
<proteinExistence type="predicted"/>
<reference evidence="1 2" key="1">
    <citation type="submission" date="2019-04" db="EMBL/GenBank/DDBJ databases">
        <title>Sphingobacterium olei sp. nov., isolated from oil-contaminated soil.</title>
        <authorList>
            <person name="Liu B."/>
        </authorList>
    </citation>
    <scope>NUCLEOTIDE SEQUENCE [LARGE SCALE GENOMIC DNA]</scope>
    <source>
        <strain evidence="1 2">Y3L14</strain>
    </source>
</reference>
<keyword evidence="2" id="KW-1185">Reference proteome</keyword>
<dbReference type="EMBL" id="SUKA01000010">
    <property type="protein sequence ID" value="TJY61278.1"/>
    <property type="molecule type" value="Genomic_DNA"/>
</dbReference>
<accession>A0A4U0GQZ1</accession>
<gene>
    <name evidence="1" type="ORF">FAZ19_21915</name>
</gene>
<dbReference type="AlphaFoldDB" id="A0A4U0GQZ1"/>
<dbReference type="Proteomes" id="UP000309872">
    <property type="component" value="Unassembled WGS sequence"/>
</dbReference>
<dbReference type="OrthoDB" id="679501at2"/>
<name>A0A4U0GQZ1_9SPHI</name>
<sequence>MKNKIRISLAFIITLLVHIGCQPAPYTPKPRGFFKIDFPEREYVHANTGCPFDIEIPGYSLLVADPSQTKHTCWKNVDFPQFNARLHLSYYRISPSAPFDYLTEDARTFVFKHTAKATSIDQKSIQHNDHNLYGVAYSIRGNTASNYQFYVSDSTTHYLRGALYFNEKPHLDSIQPVLDFLKEDIRHMISTIRWK</sequence>
<comment type="caution">
    <text evidence="1">The sequence shown here is derived from an EMBL/GenBank/DDBJ whole genome shotgun (WGS) entry which is preliminary data.</text>
</comment>
<organism evidence="1 2">
    <name type="scientific">Sphingobacterium alkalisoli</name>
    <dbReference type="NCBI Taxonomy" id="1874115"/>
    <lineage>
        <taxon>Bacteria</taxon>
        <taxon>Pseudomonadati</taxon>
        <taxon>Bacteroidota</taxon>
        <taxon>Sphingobacteriia</taxon>
        <taxon>Sphingobacteriales</taxon>
        <taxon>Sphingobacteriaceae</taxon>
        <taxon>Sphingobacterium</taxon>
    </lineage>
</organism>
<evidence type="ECO:0000313" key="1">
    <source>
        <dbReference type="EMBL" id="TJY61278.1"/>
    </source>
</evidence>
<evidence type="ECO:0000313" key="2">
    <source>
        <dbReference type="Proteomes" id="UP000309872"/>
    </source>
</evidence>
<protein>
    <submittedName>
        <fullName evidence="1">Gliding motility lipoprotein GldD</fullName>
    </submittedName>
</protein>
<dbReference type="Pfam" id="PF25593">
    <property type="entry name" value="GldD_lipo"/>
    <property type="match status" value="1"/>
</dbReference>